<feature type="non-terminal residue" evidence="1">
    <location>
        <position position="1"/>
    </location>
</feature>
<evidence type="ECO:0000313" key="1">
    <source>
        <dbReference type="EMBL" id="KIK25418.1"/>
    </source>
</evidence>
<dbReference type="OrthoDB" id="3239511at2759"/>
<dbReference type="HOGENOM" id="CLU_132233_1_0_1"/>
<proteinExistence type="predicted"/>
<reference evidence="2" key="2">
    <citation type="submission" date="2015-01" db="EMBL/GenBank/DDBJ databases">
        <title>Evolutionary Origins and Diversification of the Mycorrhizal Mutualists.</title>
        <authorList>
            <consortium name="DOE Joint Genome Institute"/>
            <consortium name="Mycorrhizal Genomics Consortium"/>
            <person name="Kohler A."/>
            <person name="Kuo A."/>
            <person name="Nagy L.G."/>
            <person name="Floudas D."/>
            <person name="Copeland A."/>
            <person name="Barry K.W."/>
            <person name="Cichocki N."/>
            <person name="Veneault-Fourrey C."/>
            <person name="LaButti K."/>
            <person name="Lindquist E.A."/>
            <person name="Lipzen A."/>
            <person name="Lundell T."/>
            <person name="Morin E."/>
            <person name="Murat C."/>
            <person name="Riley R."/>
            <person name="Ohm R."/>
            <person name="Sun H."/>
            <person name="Tunlid A."/>
            <person name="Henrissat B."/>
            <person name="Grigoriev I.V."/>
            <person name="Hibbett D.S."/>
            <person name="Martin F."/>
        </authorList>
    </citation>
    <scope>NUCLEOTIDE SEQUENCE [LARGE SCALE GENOMIC DNA]</scope>
    <source>
        <strain evidence="2">441</strain>
    </source>
</reference>
<sequence length="104" mass="11383">VVQLTGEDITFIHLICIFSCEIPDVCSINLAFVQPFTAKMGASHQIDHDLQLTCVKAVLHSASTFIPVQSIIHGAVLVPDPSHNLEFFIVTHLDGGMYLHTKVS</sequence>
<organism evidence="1 2">
    <name type="scientific">Pisolithus microcarpus 441</name>
    <dbReference type="NCBI Taxonomy" id="765257"/>
    <lineage>
        <taxon>Eukaryota</taxon>
        <taxon>Fungi</taxon>
        <taxon>Dikarya</taxon>
        <taxon>Basidiomycota</taxon>
        <taxon>Agaricomycotina</taxon>
        <taxon>Agaricomycetes</taxon>
        <taxon>Agaricomycetidae</taxon>
        <taxon>Boletales</taxon>
        <taxon>Sclerodermatineae</taxon>
        <taxon>Pisolithaceae</taxon>
        <taxon>Pisolithus</taxon>
    </lineage>
</organism>
<keyword evidence="2" id="KW-1185">Reference proteome</keyword>
<accession>A0A0D0A042</accession>
<protein>
    <submittedName>
        <fullName evidence="1">Uncharacterized protein</fullName>
    </submittedName>
</protein>
<dbReference type="AlphaFoldDB" id="A0A0D0A042"/>
<name>A0A0D0A042_9AGAM</name>
<gene>
    <name evidence="1" type="ORF">PISMIDRAFT_96843</name>
</gene>
<reference evidence="1 2" key="1">
    <citation type="submission" date="2014-04" db="EMBL/GenBank/DDBJ databases">
        <authorList>
            <consortium name="DOE Joint Genome Institute"/>
            <person name="Kuo A."/>
            <person name="Kohler A."/>
            <person name="Costa M.D."/>
            <person name="Nagy L.G."/>
            <person name="Floudas D."/>
            <person name="Copeland A."/>
            <person name="Barry K.W."/>
            <person name="Cichocki N."/>
            <person name="Veneault-Fourrey C."/>
            <person name="LaButti K."/>
            <person name="Lindquist E.A."/>
            <person name="Lipzen A."/>
            <person name="Lundell T."/>
            <person name="Morin E."/>
            <person name="Murat C."/>
            <person name="Sun H."/>
            <person name="Tunlid A."/>
            <person name="Henrissat B."/>
            <person name="Grigoriev I.V."/>
            <person name="Hibbett D.S."/>
            <person name="Martin F."/>
            <person name="Nordberg H.P."/>
            <person name="Cantor M.N."/>
            <person name="Hua S.X."/>
        </authorList>
    </citation>
    <scope>NUCLEOTIDE SEQUENCE [LARGE SCALE GENOMIC DNA]</scope>
    <source>
        <strain evidence="1 2">441</strain>
    </source>
</reference>
<dbReference type="Proteomes" id="UP000054018">
    <property type="component" value="Unassembled WGS sequence"/>
</dbReference>
<evidence type="ECO:0000313" key="2">
    <source>
        <dbReference type="Proteomes" id="UP000054018"/>
    </source>
</evidence>
<dbReference type="EMBL" id="KN833708">
    <property type="protein sequence ID" value="KIK25418.1"/>
    <property type="molecule type" value="Genomic_DNA"/>
</dbReference>